<sequence length="94" mass="9661">MLIIVLMYICICNAITERQVKAAVEGGAHTLSQLQAELGVASCCGTCADTAMDYLPGGQYGSRGTAASQPSGLATLPTEHTTVPAYRAVSASLI</sequence>
<comment type="caution">
    <text evidence="10">The sequence shown here is derived from an EMBL/GenBank/DDBJ whole genome shotgun (WGS) entry which is preliminary data.</text>
</comment>
<dbReference type="GO" id="GO:0051537">
    <property type="term" value="F:2 iron, 2 sulfur cluster binding"/>
    <property type="evidence" value="ECO:0007669"/>
    <property type="project" value="UniProtKB-KW"/>
</dbReference>
<dbReference type="GO" id="GO:0046872">
    <property type="term" value="F:metal ion binding"/>
    <property type="evidence" value="ECO:0007669"/>
    <property type="project" value="UniProtKB-KW"/>
</dbReference>
<evidence type="ECO:0000256" key="3">
    <source>
        <dbReference type="ARBA" id="ARBA00022723"/>
    </source>
</evidence>
<evidence type="ECO:0000256" key="1">
    <source>
        <dbReference type="ARBA" id="ARBA00022448"/>
    </source>
</evidence>
<keyword evidence="3" id="KW-0479">Metal-binding</keyword>
<gene>
    <name evidence="10" type="ORF">H9906_04445</name>
</gene>
<dbReference type="InterPro" id="IPR007419">
    <property type="entry name" value="BFD-like_2Fe2S-bd_dom"/>
</dbReference>
<evidence type="ECO:0000256" key="2">
    <source>
        <dbReference type="ARBA" id="ARBA00022714"/>
    </source>
</evidence>
<keyword evidence="2" id="KW-0001">2Fe-2S</keyword>
<evidence type="ECO:0000256" key="8">
    <source>
        <dbReference type="ARBA" id="ARBA00046332"/>
    </source>
</evidence>
<evidence type="ECO:0000313" key="11">
    <source>
        <dbReference type="Proteomes" id="UP000823889"/>
    </source>
</evidence>
<proteinExistence type="inferred from homology"/>
<dbReference type="EMBL" id="DWUQ01000088">
    <property type="protein sequence ID" value="HJD44264.1"/>
    <property type="molecule type" value="Genomic_DNA"/>
</dbReference>
<dbReference type="AlphaFoldDB" id="A0A9D2RHV3"/>
<accession>A0A9D2RHV3</accession>
<dbReference type="InterPro" id="IPR052371">
    <property type="entry name" value="BFD-associated_ferredoxin"/>
</dbReference>
<dbReference type="PANTHER" id="PTHR37424:SF1">
    <property type="entry name" value="BACTERIOFERRITIN-ASSOCIATED FERREDOXIN"/>
    <property type="match status" value="1"/>
</dbReference>
<keyword evidence="4" id="KW-0249">Electron transport</keyword>
<keyword evidence="6" id="KW-0411">Iron-sulfur</keyword>
<evidence type="ECO:0000256" key="5">
    <source>
        <dbReference type="ARBA" id="ARBA00023004"/>
    </source>
</evidence>
<evidence type="ECO:0000256" key="7">
    <source>
        <dbReference type="ARBA" id="ARBA00039386"/>
    </source>
</evidence>
<dbReference type="Proteomes" id="UP000823889">
    <property type="component" value="Unassembled WGS sequence"/>
</dbReference>
<dbReference type="PANTHER" id="PTHR37424">
    <property type="entry name" value="BACTERIOFERRITIN-ASSOCIATED FERREDOXIN"/>
    <property type="match status" value="1"/>
</dbReference>
<evidence type="ECO:0000259" key="9">
    <source>
        <dbReference type="Pfam" id="PF04324"/>
    </source>
</evidence>
<dbReference type="Gene3D" id="1.10.10.1100">
    <property type="entry name" value="BFD-like [2Fe-2S]-binding domain"/>
    <property type="match status" value="1"/>
</dbReference>
<reference evidence="10" key="2">
    <citation type="submission" date="2021-04" db="EMBL/GenBank/DDBJ databases">
        <authorList>
            <person name="Gilroy R."/>
        </authorList>
    </citation>
    <scope>NUCLEOTIDE SEQUENCE</scope>
    <source>
        <strain evidence="10">9264</strain>
    </source>
</reference>
<evidence type="ECO:0000313" key="10">
    <source>
        <dbReference type="EMBL" id="HJD44264.1"/>
    </source>
</evidence>
<dbReference type="Pfam" id="PF04324">
    <property type="entry name" value="Fer2_BFD"/>
    <property type="match status" value="1"/>
</dbReference>
<evidence type="ECO:0000256" key="6">
    <source>
        <dbReference type="ARBA" id="ARBA00023014"/>
    </source>
</evidence>
<keyword evidence="1" id="KW-0813">Transport</keyword>
<name>A0A9D2RHV3_9BURK</name>
<comment type="similarity">
    <text evidence="8">Belongs to the Bfd family.</text>
</comment>
<keyword evidence="5" id="KW-0408">Iron</keyword>
<reference evidence="10" key="1">
    <citation type="journal article" date="2021" name="PeerJ">
        <title>Extensive microbial diversity within the chicken gut microbiome revealed by metagenomics and culture.</title>
        <authorList>
            <person name="Gilroy R."/>
            <person name="Ravi A."/>
            <person name="Getino M."/>
            <person name="Pursley I."/>
            <person name="Horton D.L."/>
            <person name="Alikhan N.F."/>
            <person name="Baker D."/>
            <person name="Gharbi K."/>
            <person name="Hall N."/>
            <person name="Watson M."/>
            <person name="Adriaenssens E.M."/>
            <person name="Foster-Nyarko E."/>
            <person name="Jarju S."/>
            <person name="Secka A."/>
            <person name="Antonio M."/>
            <person name="Oren A."/>
            <person name="Chaudhuri R.R."/>
            <person name="La Ragione R."/>
            <person name="Hildebrand F."/>
            <person name="Pallen M.J."/>
        </authorList>
    </citation>
    <scope>NUCLEOTIDE SEQUENCE</scope>
    <source>
        <strain evidence="10">9264</strain>
    </source>
</reference>
<evidence type="ECO:0000256" key="4">
    <source>
        <dbReference type="ARBA" id="ARBA00022982"/>
    </source>
</evidence>
<feature type="domain" description="BFD-like [2Fe-2S]-binding" evidence="9">
    <location>
        <begin position="8"/>
        <end position="55"/>
    </location>
</feature>
<dbReference type="InterPro" id="IPR041854">
    <property type="entry name" value="BFD-like_2Fe2S-bd_dom_sf"/>
</dbReference>
<organism evidence="10 11">
    <name type="scientific">Candidatus Paenalcaligenes intestinipullorum</name>
    <dbReference type="NCBI Taxonomy" id="2838718"/>
    <lineage>
        <taxon>Bacteria</taxon>
        <taxon>Pseudomonadati</taxon>
        <taxon>Pseudomonadota</taxon>
        <taxon>Betaproteobacteria</taxon>
        <taxon>Burkholderiales</taxon>
        <taxon>Alcaligenaceae</taxon>
        <taxon>Paenalcaligenes</taxon>
    </lineage>
</organism>
<protein>
    <recommendedName>
        <fullName evidence="7">Bacterioferritin-associated ferredoxin</fullName>
    </recommendedName>
</protein>